<comment type="caution">
    <text evidence="2">The sequence shown here is derived from an EMBL/GenBank/DDBJ whole genome shotgun (WGS) entry which is preliminary data.</text>
</comment>
<reference evidence="2" key="1">
    <citation type="submission" date="2020-06" db="EMBL/GenBank/DDBJ databases">
        <title>Stable isotope informed genome-resolved metagenomics uncovers potential trophic interactions in rhizosphere soil.</title>
        <authorList>
            <person name="Starr E.P."/>
            <person name="Shi S."/>
            <person name="Blazewicz S.J."/>
            <person name="Koch B.J."/>
            <person name="Probst A.J."/>
            <person name="Hungate B.A."/>
            <person name="Pett-Ridge J."/>
            <person name="Firestone M.K."/>
            <person name="Banfield J.F."/>
        </authorList>
    </citation>
    <scope>NUCLEOTIDE SEQUENCE</scope>
    <source>
        <strain evidence="2">YM_69_17</strain>
    </source>
</reference>
<feature type="region of interest" description="Disordered" evidence="1">
    <location>
        <begin position="210"/>
        <end position="255"/>
    </location>
</feature>
<protein>
    <submittedName>
        <fullName evidence="2">Uncharacterized protein</fullName>
    </submittedName>
</protein>
<accession>A0A952KLF7</accession>
<organism evidence="2 3">
    <name type="scientific">Inquilinus limosus</name>
    <dbReference type="NCBI Taxonomy" id="171674"/>
    <lineage>
        <taxon>Bacteria</taxon>
        <taxon>Pseudomonadati</taxon>
        <taxon>Pseudomonadota</taxon>
        <taxon>Alphaproteobacteria</taxon>
        <taxon>Rhodospirillales</taxon>
        <taxon>Rhodospirillaceae</taxon>
        <taxon>Inquilinus</taxon>
    </lineage>
</organism>
<evidence type="ECO:0000313" key="3">
    <source>
        <dbReference type="Proteomes" id="UP000700706"/>
    </source>
</evidence>
<proteinExistence type="predicted"/>
<dbReference type="AlphaFoldDB" id="A0A952KLF7"/>
<evidence type="ECO:0000256" key="1">
    <source>
        <dbReference type="SAM" id="MobiDB-lite"/>
    </source>
</evidence>
<dbReference type="EMBL" id="JAEKLZ010000224">
    <property type="protein sequence ID" value="MBW8726609.1"/>
    <property type="molecule type" value="Genomic_DNA"/>
</dbReference>
<sequence length="355" mass="38819">MPEAETAKLLEILAYWHRIEFFIPFDLKQVTEEKRSECVAVISAGLAEKTAIDLWDVSIGEDEEIAGFNLYLGIFAKAEIDQLAKGLRSKTVAGNEENEDAERADTDGDTCFARLKLTPGGVPDLDSVSVSTVPWAIGRANHDEWDALTDQNRADAFADLGERLRGAETKRLLAASDKERAGLSGSDLVALIGLLQDWAGFAPRHSQAAALQVTTRKKRTSESPEPSHPAADQAIPEHSEAGEQPADGDDDESAARDPEIDILNSFYIRDLERAMAALRRGEVPAALTAYLDPPMSERIDLYSGAGRRAIFDMLHPGRQPAGRWLRTPEQAMSLMQQFAINAAFERLGSDGVFSV</sequence>
<name>A0A952KLF7_9PROT</name>
<dbReference type="Proteomes" id="UP000700706">
    <property type="component" value="Unassembled WGS sequence"/>
</dbReference>
<feature type="non-terminal residue" evidence="2">
    <location>
        <position position="355"/>
    </location>
</feature>
<gene>
    <name evidence="2" type="ORF">JF625_15835</name>
</gene>
<evidence type="ECO:0000313" key="2">
    <source>
        <dbReference type="EMBL" id="MBW8726609.1"/>
    </source>
</evidence>